<dbReference type="eggNOG" id="ENOG502RMDW">
    <property type="taxonomic scope" value="Eukaryota"/>
</dbReference>
<sequence length="558" mass="63815">METNAPSPKPTKKKREHKERKNPLLRDLPISDRYFWKDDLATQLSFSVSDRGFKSDRKSVPDHEVSKARKYARRAVRLTSLELQMLMHASRRDFPTIIFTHFVPSNDDRQAFFRHSHRGRYLRSSALMNPPHASTSVFASKYISYEQYPLYITSAESLVVIAGTKGFYTFTNAQAGRMFGKMKRVRGGPDPGSRLQTPSILWQKPSADADVAKLASFEQHRRNSLEDVYEWILACCTTPSRTVQPSFSGREFQSVLPRAPGPSQGQQPLGTPLPGESRCPAEPPSRLGEKKKKSRKRKREQDETSGMESEQIKKWRTRQICRFALRHSRPLRSCIDFIDLSIDVSTFHQWLGPLGLCYLGYRMHVVCQKLIKATIQRCYCHTEVVLFLITESNLYPVLHNYRGFRHLTKILHRPACEYESSSFGVQLDREMEASNMAVVRKLEQVSTTATEAKLTATEEGSKVQLRNALTTSARHSREGNMSSWVCEPEPIDTKADYVVGFSLCSGEYPRSSMAESLEHRQLGRAHPPDHLIPREHHHEDGQVSDLTRTAVRYSCKLR</sequence>
<dbReference type="RefSeq" id="XP_007932408.1">
    <property type="nucleotide sequence ID" value="XM_007934217.1"/>
</dbReference>
<name>M3AIR0_PSEFD</name>
<dbReference type="AlphaFoldDB" id="M3AIR0"/>
<dbReference type="Proteomes" id="UP000016932">
    <property type="component" value="Unassembled WGS sequence"/>
</dbReference>
<accession>M3AIR0</accession>
<feature type="region of interest" description="Disordered" evidence="1">
    <location>
        <begin position="253"/>
        <end position="310"/>
    </location>
</feature>
<dbReference type="EMBL" id="KB446571">
    <property type="protein sequence ID" value="EME77083.1"/>
    <property type="molecule type" value="Genomic_DNA"/>
</dbReference>
<dbReference type="VEuPathDB" id="FungiDB:MYCFIDRAFT_180416"/>
<gene>
    <name evidence="2" type="ORF">MYCFIDRAFT_180416</name>
</gene>
<dbReference type="HOGENOM" id="CLU_488448_0_0_1"/>
<feature type="region of interest" description="Disordered" evidence="1">
    <location>
        <begin position="1"/>
        <end position="25"/>
    </location>
</feature>
<feature type="compositionally biased region" description="Basic residues" evidence="1">
    <location>
        <begin position="289"/>
        <end position="298"/>
    </location>
</feature>
<evidence type="ECO:0000256" key="1">
    <source>
        <dbReference type="SAM" id="MobiDB-lite"/>
    </source>
</evidence>
<dbReference type="GeneID" id="19334401"/>
<organism evidence="2 3">
    <name type="scientific">Pseudocercospora fijiensis (strain CIRAD86)</name>
    <name type="common">Black leaf streak disease fungus</name>
    <name type="synonym">Mycosphaerella fijiensis</name>
    <dbReference type="NCBI Taxonomy" id="383855"/>
    <lineage>
        <taxon>Eukaryota</taxon>
        <taxon>Fungi</taxon>
        <taxon>Dikarya</taxon>
        <taxon>Ascomycota</taxon>
        <taxon>Pezizomycotina</taxon>
        <taxon>Dothideomycetes</taxon>
        <taxon>Dothideomycetidae</taxon>
        <taxon>Mycosphaerellales</taxon>
        <taxon>Mycosphaerellaceae</taxon>
        <taxon>Pseudocercospora</taxon>
    </lineage>
</organism>
<proteinExistence type="predicted"/>
<evidence type="ECO:0000313" key="2">
    <source>
        <dbReference type="EMBL" id="EME77083.1"/>
    </source>
</evidence>
<reference evidence="2 3" key="1">
    <citation type="journal article" date="2012" name="PLoS Pathog.">
        <title>Diverse lifestyles and strategies of plant pathogenesis encoded in the genomes of eighteen Dothideomycetes fungi.</title>
        <authorList>
            <person name="Ohm R.A."/>
            <person name="Feau N."/>
            <person name="Henrissat B."/>
            <person name="Schoch C.L."/>
            <person name="Horwitz B.A."/>
            <person name="Barry K.W."/>
            <person name="Condon B.J."/>
            <person name="Copeland A.C."/>
            <person name="Dhillon B."/>
            <person name="Glaser F."/>
            <person name="Hesse C.N."/>
            <person name="Kosti I."/>
            <person name="LaButti K."/>
            <person name="Lindquist E.A."/>
            <person name="Lucas S."/>
            <person name="Salamov A.A."/>
            <person name="Bradshaw R.E."/>
            <person name="Ciuffetti L."/>
            <person name="Hamelin R.C."/>
            <person name="Kema G.H.J."/>
            <person name="Lawrence C."/>
            <person name="Scott J.A."/>
            <person name="Spatafora J.W."/>
            <person name="Turgeon B.G."/>
            <person name="de Wit P.J.G.M."/>
            <person name="Zhong S."/>
            <person name="Goodwin S.B."/>
            <person name="Grigoriev I.V."/>
        </authorList>
    </citation>
    <scope>NUCLEOTIDE SEQUENCE [LARGE SCALE GENOMIC DNA]</scope>
    <source>
        <strain evidence="2 3">CIRAD86</strain>
    </source>
</reference>
<dbReference type="OrthoDB" id="3693960at2759"/>
<evidence type="ECO:0000313" key="3">
    <source>
        <dbReference type="Proteomes" id="UP000016932"/>
    </source>
</evidence>
<feature type="region of interest" description="Disordered" evidence="1">
    <location>
        <begin position="524"/>
        <end position="543"/>
    </location>
</feature>
<protein>
    <submittedName>
        <fullName evidence="2">Uncharacterized protein</fullName>
    </submittedName>
</protein>
<keyword evidence="3" id="KW-1185">Reference proteome</keyword>
<feature type="compositionally biased region" description="Basic and acidic residues" evidence="1">
    <location>
        <begin position="524"/>
        <end position="541"/>
    </location>
</feature>
<dbReference type="KEGG" id="pfj:MYCFIDRAFT_180416"/>